<dbReference type="Proteomes" id="UP001266305">
    <property type="component" value="Unassembled WGS sequence"/>
</dbReference>
<protein>
    <recommendedName>
        <fullName evidence="1">VWFD domain-containing protein</fullName>
    </recommendedName>
</protein>
<sequence length="120" mass="12991">MATRTITLVTWQLKGHMCVCTGSSTRHIVTFDGQNFKLTGSCSYVLFQNKEQDLEVILHNSACSPGARQGCMKSIQVKHSALSVELHSDMEVRSAFCGSRGKAIECQGNLVLLSGAQPSS</sequence>
<comment type="caution">
    <text evidence="2">The sequence shown here is derived from an EMBL/GenBank/DDBJ whole genome shotgun (WGS) entry which is preliminary data.</text>
</comment>
<accession>A0ABQ9T915</accession>
<evidence type="ECO:0000313" key="3">
    <source>
        <dbReference type="Proteomes" id="UP001266305"/>
    </source>
</evidence>
<dbReference type="Pfam" id="PF00094">
    <property type="entry name" value="VWD"/>
    <property type="match status" value="1"/>
</dbReference>
<keyword evidence="3" id="KW-1185">Reference proteome</keyword>
<organism evidence="2 3">
    <name type="scientific">Saguinus oedipus</name>
    <name type="common">Cotton-top tamarin</name>
    <name type="synonym">Oedipomidas oedipus</name>
    <dbReference type="NCBI Taxonomy" id="9490"/>
    <lineage>
        <taxon>Eukaryota</taxon>
        <taxon>Metazoa</taxon>
        <taxon>Chordata</taxon>
        <taxon>Craniata</taxon>
        <taxon>Vertebrata</taxon>
        <taxon>Euteleostomi</taxon>
        <taxon>Mammalia</taxon>
        <taxon>Eutheria</taxon>
        <taxon>Euarchontoglires</taxon>
        <taxon>Primates</taxon>
        <taxon>Haplorrhini</taxon>
        <taxon>Platyrrhini</taxon>
        <taxon>Cebidae</taxon>
        <taxon>Callitrichinae</taxon>
        <taxon>Saguinus</taxon>
    </lineage>
</organism>
<proteinExistence type="predicted"/>
<dbReference type="EMBL" id="JASSZA010000391">
    <property type="protein sequence ID" value="KAK2081214.1"/>
    <property type="molecule type" value="Genomic_DNA"/>
</dbReference>
<dbReference type="InterPro" id="IPR001846">
    <property type="entry name" value="VWF_type-D"/>
</dbReference>
<name>A0ABQ9T915_SAGOE</name>
<feature type="domain" description="VWFD" evidence="1">
    <location>
        <begin position="18"/>
        <end position="120"/>
    </location>
</feature>
<dbReference type="PROSITE" id="PS51233">
    <property type="entry name" value="VWFD"/>
    <property type="match status" value="1"/>
</dbReference>
<gene>
    <name evidence="2" type="ORF">P7K49_040990</name>
</gene>
<evidence type="ECO:0000313" key="2">
    <source>
        <dbReference type="EMBL" id="KAK2081214.1"/>
    </source>
</evidence>
<reference evidence="2 3" key="1">
    <citation type="submission" date="2023-05" db="EMBL/GenBank/DDBJ databases">
        <title>B98-5 Cell Line De Novo Hybrid Assembly: An Optical Mapping Approach.</title>
        <authorList>
            <person name="Kananen K."/>
            <person name="Auerbach J.A."/>
            <person name="Kautto E."/>
            <person name="Blachly J.S."/>
        </authorList>
    </citation>
    <scope>NUCLEOTIDE SEQUENCE [LARGE SCALE GENOMIC DNA]</scope>
    <source>
        <strain evidence="2">B95-8</strain>
        <tissue evidence="2">Cell line</tissue>
    </source>
</reference>
<evidence type="ECO:0000259" key="1">
    <source>
        <dbReference type="PROSITE" id="PS51233"/>
    </source>
</evidence>